<accession>A0ABZ2LU82</accession>
<gene>
    <name evidence="2" type="ORF">LZC94_41480</name>
</gene>
<dbReference type="Gene3D" id="3.40.30.10">
    <property type="entry name" value="Glutaredoxin"/>
    <property type="match status" value="1"/>
</dbReference>
<dbReference type="Gene3D" id="1.20.1050.10">
    <property type="match status" value="1"/>
</dbReference>
<dbReference type="CDD" id="cd03043">
    <property type="entry name" value="GST_N_1"/>
    <property type="match status" value="1"/>
</dbReference>
<dbReference type="RefSeq" id="WP_394823905.1">
    <property type="nucleotide sequence ID" value="NZ_CP089984.1"/>
</dbReference>
<dbReference type="EMBL" id="CP089984">
    <property type="protein sequence ID" value="WXB14285.1"/>
    <property type="molecule type" value="Genomic_DNA"/>
</dbReference>
<dbReference type="SFLD" id="SFLDS00019">
    <property type="entry name" value="Glutathione_Transferase_(cytos"/>
    <property type="match status" value="1"/>
</dbReference>
<name>A0ABZ2LU82_9BACT</name>
<dbReference type="PANTHER" id="PTHR44051">
    <property type="entry name" value="GLUTATHIONE S-TRANSFERASE-RELATED"/>
    <property type="match status" value="1"/>
</dbReference>
<dbReference type="CDD" id="cd03194">
    <property type="entry name" value="GST_C_3"/>
    <property type="match status" value="1"/>
</dbReference>
<dbReference type="PANTHER" id="PTHR44051:SF8">
    <property type="entry name" value="GLUTATHIONE S-TRANSFERASE GSTA"/>
    <property type="match status" value="1"/>
</dbReference>
<dbReference type="Pfam" id="PF13409">
    <property type="entry name" value="GST_N_2"/>
    <property type="match status" value="1"/>
</dbReference>
<dbReference type="InterPro" id="IPR036282">
    <property type="entry name" value="Glutathione-S-Trfase_C_sf"/>
</dbReference>
<dbReference type="SFLD" id="SFLDG00358">
    <property type="entry name" value="Main_(cytGST)"/>
    <property type="match status" value="1"/>
</dbReference>
<sequence>MYDLYIANKNYSSWSLRPWLVLRELGIPFNEHMVPFDEEPRWVELRKISPSGKVPCLDDNGTKIWESSAIVEYLAERHPNVWPSDPAARDWARCAAAEMHAGFGNLRSRCTMNCGVRARLHEVPPELTKDITRLAGLWNDGLSRFGGPFLAGKAFTAVDAFFGPVAYRIQTYGLTLDDTAAAYAARLLALPSMQSWYADALRETARPPSQESALEKMATVFEDLRAKAG</sequence>
<reference evidence="2 3" key="1">
    <citation type="submission" date="2021-12" db="EMBL/GenBank/DDBJ databases">
        <title>Discovery of the Pendulisporaceae a myxobacterial family with distinct sporulation behavior and unique specialized metabolism.</title>
        <authorList>
            <person name="Garcia R."/>
            <person name="Popoff A."/>
            <person name="Bader C.D."/>
            <person name="Loehr J."/>
            <person name="Walesch S."/>
            <person name="Walt C."/>
            <person name="Boldt J."/>
            <person name="Bunk B."/>
            <person name="Haeckl F.J.F.P.J."/>
            <person name="Gunesch A.P."/>
            <person name="Birkelbach J."/>
            <person name="Nuebel U."/>
            <person name="Pietschmann T."/>
            <person name="Bach T."/>
            <person name="Mueller R."/>
        </authorList>
    </citation>
    <scope>NUCLEOTIDE SEQUENCE [LARGE SCALE GENOMIC DNA]</scope>
    <source>
        <strain evidence="2 3">MSr11954</strain>
    </source>
</reference>
<evidence type="ECO:0000313" key="2">
    <source>
        <dbReference type="EMBL" id="WXB14285.1"/>
    </source>
</evidence>
<evidence type="ECO:0000313" key="3">
    <source>
        <dbReference type="Proteomes" id="UP001370348"/>
    </source>
</evidence>
<dbReference type="PROSITE" id="PS50404">
    <property type="entry name" value="GST_NTER"/>
    <property type="match status" value="1"/>
</dbReference>
<protein>
    <submittedName>
        <fullName evidence="2">Glutathione S-transferase family protein</fullName>
    </submittedName>
</protein>
<dbReference type="InterPro" id="IPR004045">
    <property type="entry name" value="Glutathione_S-Trfase_N"/>
</dbReference>
<dbReference type="SUPFAM" id="SSF52833">
    <property type="entry name" value="Thioredoxin-like"/>
    <property type="match status" value="1"/>
</dbReference>
<dbReference type="InterPro" id="IPR036249">
    <property type="entry name" value="Thioredoxin-like_sf"/>
</dbReference>
<dbReference type="SUPFAM" id="SSF47616">
    <property type="entry name" value="GST C-terminal domain-like"/>
    <property type="match status" value="1"/>
</dbReference>
<keyword evidence="3" id="KW-1185">Reference proteome</keyword>
<dbReference type="Proteomes" id="UP001370348">
    <property type="component" value="Chromosome"/>
</dbReference>
<dbReference type="InterPro" id="IPR040079">
    <property type="entry name" value="Glutathione_S-Trfase"/>
</dbReference>
<organism evidence="2 3">
    <name type="scientific">Pendulispora albinea</name>
    <dbReference type="NCBI Taxonomy" id="2741071"/>
    <lineage>
        <taxon>Bacteria</taxon>
        <taxon>Pseudomonadati</taxon>
        <taxon>Myxococcota</taxon>
        <taxon>Myxococcia</taxon>
        <taxon>Myxococcales</taxon>
        <taxon>Sorangiineae</taxon>
        <taxon>Pendulisporaceae</taxon>
        <taxon>Pendulispora</taxon>
    </lineage>
</organism>
<evidence type="ECO:0000259" key="1">
    <source>
        <dbReference type="PROSITE" id="PS50404"/>
    </source>
</evidence>
<proteinExistence type="predicted"/>
<feature type="domain" description="GST N-terminal" evidence="1">
    <location>
        <begin position="2"/>
        <end position="82"/>
    </location>
</feature>